<reference evidence="1 2" key="1">
    <citation type="journal article" date="2014" name="Nat. Commun.">
        <title>Klebsormidium flaccidum genome reveals primary factors for plant terrestrial adaptation.</title>
        <authorList>
            <person name="Hori K."/>
            <person name="Maruyama F."/>
            <person name="Fujisawa T."/>
            <person name="Togashi T."/>
            <person name="Yamamoto N."/>
            <person name="Seo M."/>
            <person name="Sato S."/>
            <person name="Yamada T."/>
            <person name="Mori H."/>
            <person name="Tajima N."/>
            <person name="Moriyama T."/>
            <person name="Ikeuchi M."/>
            <person name="Watanabe M."/>
            <person name="Wada H."/>
            <person name="Kobayashi K."/>
            <person name="Saito M."/>
            <person name="Masuda T."/>
            <person name="Sasaki-Sekimoto Y."/>
            <person name="Mashiguchi K."/>
            <person name="Awai K."/>
            <person name="Shimojima M."/>
            <person name="Masuda S."/>
            <person name="Iwai M."/>
            <person name="Nobusawa T."/>
            <person name="Narise T."/>
            <person name="Kondo S."/>
            <person name="Saito H."/>
            <person name="Sato R."/>
            <person name="Murakawa M."/>
            <person name="Ihara Y."/>
            <person name="Oshima-Yamada Y."/>
            <person name="Ohtaka K."/>
            <person name="Satoh M."/>
            <person name="Sonobe K."/>
            <person name="Ishii M."/>
            <person name="Ohtani R."/>
            <person name="Kanamori-Sato M."/>
            <person name="Honoki R."/>
            <person name="Miyazaki D."/>
            <person name="Mochizuki H."/>
            <person name="Umetsu J."/>
            <person name="Higashi K."/>
            <person name="Shibata D."/>
            <person name="Kamiya Y."/>
            <person name="Sato N."/>
            <person name="Nakamura Y."/>
            <person name="Tabata S."/>
            <person name="Ida S."/>
            <person name="Kurokawa K."/>
            <person name="Ohta H."/>
        </authorList>
    </citation>
    <scope>NUCLEOTIDE SEQUENCE [LARGE SCALE GENOMIC DNA]</scope>
    <source>
        <strain evidence="1 2">NIES-2285</strain>
    </source>
</reference>
<dbReference type="Proteomes" id="UP000054558">
    <property type="component" value="Unassembled WGS sequence"/>
</dbReference>
<dbReference type="EMBL" id="DF237359">
    <property type="protein sequence ID" value="GAQ88215.1"/>
    <property type="molecule type" value="Genomic_DNA"/>
</dbReference>
<protein>
    <submittedName>
        <fullName evidence="1">Uncharacterized protein</fullName>
    </submittedName>
</protein>
<gene>
    <name evidence="1" type="ORF">KFL_004100035</name>
</gene>
<keyword evidence="2" id="KW-1185">Reference proteome</keyword>
<organism evidence="1 2">
    <name type="scientific">Klebsormidium nitens</name>
    <name type="common">Green alga</name>
    <name type="synonym">Ulothrix nitens</name>
    <dbReference type="NCBI Taxonomy" id="105231"/>
    <lineage>
        <taxon>Eukaryota</taxon>
        <taxon>Viridiplantae</taxon>
        <taxon>Streptophyta</taxon>
        <taxon>Klebsormidiophyceae</taxon>
        <taxon>Klebsormidiales</taxon>
        <taxon>Klebsormidiaceae</taxon>
        <taxon>Klebsormidium</taxon>
    </lineage>
</organism>
<evidence type="ECO:0000313" key="1">
    <source>
        <dbReference type="EMBL" id="GAQ88215.1"/>
    </source>
</evidence>
<dbReference type="AlphaFoldDB" id="A0A1Y1IB74"/>
<name>A0A1Y1IB74_KLENI</name>
<accession>A0A1Y1IB74</accession>
<sequence>MGSSEPPLFLRQQLEKLLPPAEKLGASLKVEGVSCTSSDHSRNWRNTMLRQYLYSVVDDILRDVVNGGFGAAIVDPASGKLLAAEAIFKDVDTLSLESLVAALYRALKDFLRETESLDEKFSWLGTFGVTRCQMLGQSGLLAAIDYFLSRAKKEPALCRAFLARLDKSFADPTKRYCAISVRALARACLKHLLGAADDTAQAPDDVFGQVNAALPTEAGVGNLEEAGWYAPLDEGTWIENYFQVPAPDVQSGATQTLHQPAVMPQAATTPLQGDQRLPVYDLARDLVSNGHASLVLESFGPVAMEMVEGENAVERVQEFEAQAAPSALNEAGGRSFGGLESLSWYCQAASQT</sequence>
<evidence type="ECO:0000313" key="2">
    <source>
        <dbReference type="Proteomes" id="UP000054558"/>
    </source>
</evidence>
<proteinExistence type="predicted"/>